<feature type="region of interest" description="Disordered" evidence="5">
    <location>
        <begin position="1"/>
        <end position="24"/>
    </location>
</feature>
<keyword evidence="1" id="KW-0805">Transcription regulation</keyword>
<evidence type="ECO:0000256" key="2">
    <source>
        <dbReference type="ARBA" id="ARBA00023125"/>
    </source>
</evidence>
<dbReference type="InterPro" id="IPR009057">
    <property type="entry name" value="Homeodomain-like_sf"/>
</dbReference>
<evidence type="ECO:0000259" key="6">
    <source>
        <dbReference type="PROSITE" id="PS50977"/>
    </source>
</evidence>
<evidence type="ECO:0000256" key="1">
    <source>
        <dbReference type="ARBA" id="ARBA00023015"/>
    </source>
</evidence>
<dbReference type="eggNOG" id="COG1309">
    <property type="taxonomic scope" value="Bacteria"/>
</dbReference>
<dbReference type="AlphaFoldDB" id="A0A059GBF1"/>
<proteinExistence type="predicted"/>
<dbReference type="PANTHER" id="PTHR30055:SF234">
    <property type="entry name" value="HTH-TYPE TRANSCRIPTIONAL REGULATOR BETI"/>
    <property type="match status" value="1"/>
</dbReference>
<name>A0A059GBF1_9PROT</name>
<organism evidence="7 8">
    <name type="scientific">Hyphomonas oceanitis SCH89</name>
    <dbReference type="NCBI Taxonomy" id="1280953"/>
    <lineage>
        <taxon>Bacteria</taxon>
        <taxon>Pseudomonadati</taxon>
        <taxon>Pseudomonadota</taxon>
        <taxon>Alphaproteobacteria</taxon>
        <taxon>Hyphomonadales</taxon>
        <taxon>Hyphomonadaceae</taxon>
        <taxon>Hyphomonas</taxon>
    </lineage>
</organism>
<evidence type="ECO:0000313" key="7">
    <source>
        <dbReference type="EMBL" id="KDA04059.1"/>
    </source>
</evidence>
<dbReference type="RefSeq" id="WP_035535428.1">
    <property type="nucleotide sequence ID" value="NZ_ARYL01000002.1"/>
</dbReference>
<sequence>MDTQTKTLEPAHPERRRRTRRGEETRRALITAAVDCLSRTGYAATSVETVMAAAGVSRGSVLNLFPTRLALMSAAADAAMRAMVADTQARYESISDAAVKYRAMCDLFWDTQNIPESAAITEILLAARWDAALAAELRPIAQRIEIEIDRDIADIAAAAGAKDVTACIVHARILILSLRGITIELMYDPSRDIIHRALDRIRAEHQAHCDAMGIPAC</sequence>
<reference evidence="7 8" key="1">
    <citation type="journal article" date="2014" name="Antonie Van Leeuwenhoek">
        <title>Hyphomonas beringensis sp. nov. and Hyphomonas chukchiensis sp. nov., isolated from surface seawater of the Bering Sea and Chukchi Sea.</title>
        <authorList>
            <person name="Li C."/>
            <person name="Lai Q."/>
            <person name="Li G."/>
            <person name="Dong C."/>
            <person name="Wang J."/>
            <person name="Liao Y."/>
            <person name="Shao Z."/>
        </authorList>
    </citation>
    <scope>NUCLEOTIDE SEQUENCE [LARGE SCALE GENOMIC DNA]</scope>
    <source>
        <strain evidence="7 8">SCH89</strain>
    </source>
</reference>
<protein>
    <submittedName>
        <fullName evidence="7">TetR family transcriptional regulator</fullName>
    </submittedName>
</protein>
<dbReference type="EMBL" id="ARYL01000002">
    <property type="protein sequence ID" value="KDA04059.1"/>
    <property type="molecule type" value="Genomic_DNA"/>
</dbReference>
<dbReference type="PANTHER" id="PTHR30055">
    <property type="entry name" value="HTH-TYPE TRANSCRIPTIONAL REGULATOR RUTR"/>
    <property type="match status" value="1"/>
</dbReference>
<dbReference type="Proteomes" id="UP000024942">
    <property type="component" value="Unassembled WGS sequence"/>
</dbReference>
<dbReference type="SUPFAM" id="SSF46689">
    <property type="entry name" value="Homeodomain-like"/>
    <property type="match status" value="1"/>
</dbReference>
<dbReference type="GO" id="GO:0003700">
    <property type="term" value="F:DNA-binding transcription factor activity"/>
    <property type="evidence" value="ECO:0007669"/>
    <property type="project" value="TreeGrafter"/>
</dbReference>
<dbReference type="InterPro" id="IPR001647">
    <property type="entry name" value="HTH_TetR"/>
</dbReference>
<comment type="caution">
    <text evidence="7">The sequence shown here is derived from an EMBL/GenBank/DDBJ whole genome shotgun (WGS) entry which is preliminary data.</text>
</comment>
<evidence type="ECO:0000256" key="5">
    <source>
        <dbReference type="SAM" id="MobiDB-lite"/>
    </source>
</evidence>
<dbReference type="PROSITE" id="PS50977">
    <property type="entry name" value="HTH_TETR_2"/>
    <property type="match status" value="1"/>
</dbReference>
<dbReference type="InterPro" id="IPR050109">
    <property type="entry name" value="HTH-type_TetR-like_transc_reg"/>
</dbReference>
<dbReference type="OrthoDB" id="9811084at2"/>
<evidence type="ECO:0000256" key="4">
    <source>
        <dbReference type="PROSITE-ProRule" id="PRU00335"/>
    </source>
</evidence>
<dbReference type="Gene3D" id="1.10.357.10">
    <property type="entry name" value="Tetracycline Repressor, domain 2"/>
    <property type="match status" value="1"/>
</dbReference>
<evidence type="ECO:0000313" key="8">
    <source>
        <dbReference type="Proteomes" id="UP000024942"/>
    </source>
</evidence>
<dbReference type="STRING" id="1280953.HOC_01936"/>
<keyword evidence="2 4" id="KW-0238">DNA-binding</keyword>
<evidence type="ECO:0000256" key="3">
    <source>
        <dbReference type="ARBA" id="ARBA00023163"/>
    </source>
</evidence>
<accession>A0A059GBF1</accession>
<keyword evidence="3" id="KW-0804">Transcription</keyword>
<feature type="domain" description="HTH tetR-type" evidence="6">
    <location>
        <begin position="23"/>
        <end position="83"/>
    </location>
</feature>
<gene>
    <name evidence="7" type="ORF">HOC_01936</name>
</gene>
<keyword evidence="8" id="KW-1185">Reference proteome</keyword>
<dbReference type="Pfam" id="PF00440">
    <property type="entry name" value="TetR_N"/>
    <property type="match status" value="1"/>
</dbReference>
<feature type="DNA-binding region" description="H-T-H motif" evidence="4">
    <location>
        <begin position="46"/>
        <end position="65"/>
    </location>
</feature>
<dbReference type="PATRIC" id="fig|1280953.3.peg.390"/>
<dbReference type="GO" id="GO:0000976">
    <property type="term" value="F:transcription cis-regulatory region binding"/>
    <property type="evidence" value="ECO:0007669"/>
    <property type="project" value="TreeGrafter"/>
</dbReference>